<keyword evidence="2" id="KW-1185">Reference proteome</keyword>
<comment type="caution">
    <text evidence="1">The sequence shown here is derived from an EMBL/GenBank/DDBJ whole genome shotgun (WGS) entry which is preliminary data.</text>
</comment>
<protein>
    <submittedName>
        <fullName evidence="1">Uncharacterized protein</fullName>
    </submittedName>
</protein>
<evidence type="ECO:0000313" key="1">
    <source>
        <dbReference type="EMBL" id="KRZ07929.1"/>
    </source>
</evidence>
<dbReference type="OrthoDB" id="10442387at2759"/>
<dbReference type="AlphaFoldDB" id="A0A0V1HBY9"/>
<name>A0A0V1HBY9_9BILA</name>
<evidence type="ECO:0000313" key="2">
    <source>
        <dbReference type="Proteomes" id="UP000055024"/>
    </source>
</evidence>
<proteinExistence type="predicted"/>
<dbReference type="EMBL" id="JYDP01000094">
    <property type="protein sequence ID" value="KRZ07929.1"/>
    <property type="molecule type" value="Genomic_DNA"/>
</dbReference>
<accession>A0A0V1HBY9</accession>
<organism evidence="1 2">
    <name type="scientific">Trichinella zimbabwensis</name>
    <dbReference type="NCBI Taxonomy" id="268475"/>
    <lineage>
        <taxon>Eukaryota</taxon>
        <taxon>Metazoa</taxon>
        <taxon>Ecdysozoa</taxon>
        <taxon>Nematoda</taxon>
        <taxon>Enoplea</taxon>
        <taxon>Dorylaimia</taxon>
        <taxon>Trichinellida</taxon>
        <taxon>Trichinellidae</taxon>
        <taxon>Trichinella</taxon>
    </lineage>
</organism>
<reference evidence="1 2" key="1">
    <citation type="submission" date="2015-01" db="EMBL/GenBank/DDBJ databases">
        <title>Evolution of Trichinella species and genotypes.</title>
        <authorList>
            <person name="Korhonen P.K."/>
            <person name="Edoardo P."/>
            <person name="Giuseppe L.R."/>
            <person name="Gasser R.B."/>
        </authorList>
    </citation>
    <scope>NUCLEOTIDE SEQUENCE [LARGE SCALE GENOMIC DNA]</scope>
    <source>
        <strain evidence="1">ISS1029</strain>
    </source>
</reference>
<dbReference type="Proteomes" id="UP000055024">
    <property type="component" value="Unassembled WGS sequence"/>
</dbReference>
<sequence length="87" mass="9762">MYAVDLQVQCKVVSAYEGEGKEGAANARLVYGSTDPAIPEAWQLVQTCLEVQNVRFHASTVQHSVRITQNLSKYVMHEATIVTMFFR</sequence>
<gene>
    <name evidence="1" type="ORF">T11_11590</name>
</gene>